<reference evidence="1 2" key="1">
    <citation type="submission" date="2019-01" db="EMBL/GenBank/DDBJ databases">
        <title>Novel species of Nocardioides.</title>
        <authorList>
            <person name="Liu Q."/>
            <person name="Xin Y.-H."/>
        </authorList>
    </citation>
    <scope>NUCLEOTIDE SEQUENCE [LARGE SCALE GENOMIC DNA]</scope>
    <source>
        <strain evidence="1 2">HLT3-15</strain>
    </source>
</reference>
<gene>
    <name evidence="1" type="ORF">EUA06_06460</name>
</gene>
<dbReference type="EMBL" id="SDWS01000002">
    <property type="protein sequence ID" value="RYB92582.1"/>
    <property type="molecule type" value="Genomic_DNA"/>
</dbReference>
<dbReference type="Gene3D" id="1.10.10.1150">
    <property type="entry name" value="Coenzyme PQQ synthesis protein D (PqqD)"/>
    <property type="match status" value="1"/>
</dbReference>
<keyword evidence="2" id="KW-1185">Reference proteome</keyword>
<protein>
    <submittedName>
        <fullName evidence="1">PqqD family protein</fullName>
    </submittedName>
</protein>
<accession>A0A4V1RKK3</accession>
<dbReference type="RefSeq" id="WP_129474187.1">
    <property type="nucleotide sequence ID" value="NZ_SDWS01000002.1"/>
</dbReference>
<dbReference type="AlphaFoldDB" id="A0A4V1RKK3"/>
<dbReference type="InterPro" id="IPR008792">
    <property type="entry name" value="PQQD"/>
</dbReference>
<name>A0A4V1RKK3_9ACTN</name>
<dbReference type="InterPro" id="IPR041881">
    <property type="entry name" value="PqqD_sf"/>
</dbReference>
<dbReference type="OrthoDB" id="3830900at2"/>
<sequence>MKLRDTDLVMREIDGETVLLDLATSSYFASNRTGSFLLQLLRTERDRDGLVSELAREFGISPTEAAADTDTFVAVLVEQDLVV</sequence>
<proteinExistence type="predicted"/>
<evidence type="ECO:0000313" key="2">
    <source>
        <dbReference type="Proteomes" id="UP000291838"/>
    </source>
</evidence>
<organism evidence="1 2">
    <name type="scientific">Nocardioides glacieisoli</name>
    <dbReference type="NCBI Taxonomy" id="1168730"/>
    <lineage>
        <taxon>Bacteria</taxon>
        <taxon>Bacillati</taxon>
        <taxon>Actinomycetota</taxon>
        <taxon>Actinomycetes</taxon>
        <taxon>Propionibacteriales</taxon>
        <taxon>Nocardioidaceae</taxon>
        <taxon>Nocardioides</taxon>
    </lineage>
</organism>
<comment type="caution">
    <text evidence="1">The sequence shown here is derived from an EMBL/GenBank/DDBJ whole genome shotgun (WGS) entry which is preliminary data.</text>
</comment>
<dbReference type="Pfam" id="PF05402">
    <property type="entry name" value="PqqD"/>
    <property type="match status" value="1"/>
</dbReference>
<evidence type="ECO:0000313" key="1">
    <source>
        <dbReference type="EMBL" id="RYB92582.1"/>
    </source>
</evidence>
<dbReference type="Proteomes" id="UP000291838">
    <property type="component" value="Unassembled WGS sequence"/>
</dbReference>